<evidence type="ECO:0000313" key="1">
    <source>
        <dbReference type="EMBL" id="OMJ27366.1"/>
    </source>
</evidence>
<gene>
    <name evidence="1" type="ORF">AYI69_g3207</name>
</gene>
<organism evidence="1 2">
    <name type="scientific">Smittium culicis</name>
    <dbReference type="NCBI Taxonomy" id="133412"/>
    <lineage>
        <taxon>Eukaryota</taxon>
        <taxon>Fungi</taxon>
        <taxon>Fungi incertae sedis</taxon>
        <taxon>Zoopagomycota</taxon>
        <taxon>Kickxellomycotina</taxon>
        <taxon>Harpellomycetes</taxon>
        <taxon>Harpellales</taxon>
        <taxon>Legeriomycetaceae</taxon>
        <taxon>Smittium</taxon>
    </lineage>
</organism>
<keyword evidence="2" id="KW-1185">Reference proteome</keyword>
<evidence type="ECO:0000313" key="2">
    <source>
        <dbReference type="Proteomes" id="UP000187429"/>
    </source>
</evidence>
<dbReference type="EMBL" id="LSSM01001051">
    <property type="protein sequence ID" value="OMJ27366.1"/>
    <property type="molecule type" value="Genomic_DNA"/>
</dbReference>
<name>A0A1R1YKW8_9FUNG</name>
<reference evidence="2" key="1">
    <citation type="submission" date="2017-01" db="EMBL/GenBank/DDBJ databases">
        <authorList>
            <person name="Wang Y."/>
            <person name="White M."/>
            <person name="Kvist S."/>
            <person name="Moncalvo J.-M."/>
        </authorList>
    </citation>
    <scope>NUCLEOTIDE SEQUENCE [LARGE SCALE GENOMIC DNA]</scope>
    <source>
        <strain evidence="2">ID-206-W2</strain>
    </source>
</reference>
<dbReference type="Proteomes" id="UP000187429">
    <property type="component" value="Unassembled WGS sequence"/>
</dbReference>
<dbReference type="AlphaFoldDB" id="A0A1R1YKW8"/>
<sequence length="68" mass="7949">MSDDDSFMYDDDDYGFEYEDDEDDVQQDSIITIENMYYTAKAIKTTDPGSAVEQFKNVIQTELEQGEW</sequence>
<accession>A0A1R1YKW8</accession>
<proteinExistence type="predicted"/>
<protein>
    <submittedName>
        <fullName evidence="1">COP9 signalosome complex subunit 2</fullName>
    </submittedName>
</protein>
<comment type="caution">
    <text evidence="1">The sequence shown here is derived from an EMBL/GenBank/DDBJ whole genome shotgun (WGS) entry which is preliminary data.</text>
</comment>